<sequence>MSGFVDLPVRVDRIMTSVDIFIIFLSGRQLLFAGRVSSSIALSGLLPEHNKSDKCLTPTPLRFPERVKGFFCDLDQIVWVTEGQTYLCDNNNLCRIPFEATGNGTTFIGARIVPSARDPTGQWFRVARVSDGADEMVECEAPCSREVEIIPVDIDLWAE</sequence>
<dbReference type="Proteomes" id="UP000717585">
    <property type="component" value="Unassembled WGS sequence"/>
</dbReference>
<accession>A0A8J6B722</accession>
<keyword evidence="2" id="KW-1185">Reference proteome</keyword>
<evidence type="ECO:0000313" key="1">
    <source>
        <dbReference type="EMBL" id="KAG9394142.1"/>
    </source>
</evidence>
<evidence type="ECO:0000313" key="2">
    <source>
        <dbReference type="Proteomes" id="UP000717585"/>
    </source>
</evidence>
<dbReference type="OrthoDB" id="10256179at2759"/>
<protein>
    <submittedName>
        <fullName evidence="1">Uncharacterized protein</fullName>
    </submittedName>
</protein>
<dbReference type="AlphaFoldDB" id="A0A8J6B722"/>
<name>A0A8J6B722_9EUKA</name>
<gene>
    <name evidence="1" type="ORF">J8273_4244</name>
</gene>
<proteinExistence type="predicted"/>
<reference evidence="1" key="1">
    <citation type="submission" date="2021-05" db="EMBL/GenBank/DDBJ databases">
        <title>A free-living protist that lacks canonical eukaryotic 1 DNA replication and segregation systems.</title>
        <authorList>
            <person name="Salas-Leiva D.E."/>
            <person name="Tromer E.C."/>
            <person name="Curtis B.A."/>
            <person name="Jerlstrom-Hultqvist J."/>
            <person name="Kolisko M."/>
            <person name="Yi Z."/>
            <person name="Salas-Leiva J.S."/>
            <person name="Gallot-Lavallee L."/>
            <person name="Kops G.J.P.L."/>
            <person name="Archibald J.M."/>
            <person name="Simpson A.G.B."/>
            <person name="Roger A.J."/>
        </authorList>
    </citation>
    <scope>NUCLEOTIDE SEQUENCE</scope>
    <source>
        <strain evidence="1">BICM</strain>
    </source>
</reference>
<organism evidence="1 2">
    <name type="scientific">Carpediemonas membranifera</name>
    <dbReference type="NCBI Taxonomy" id="201153"/>
    <lineage>
        <taxon>Eukaryota</taxon>
        <taxon>Metamonada</taxon>
        <taxon>Carpediemonas-like organisms</taxon>
        <taxon>Carpediemonas</taxon>
    </lineage>
</organism>
<dbReference type="EMBL" id="JAHDYR010000016">
    <property type="protein sequence ID" value="KAG9394142.1"/>
    <property type="molecule type" value="Genomic_DNA"/>
</dbReference>
<comment type="caution">
    <text evidence="1">The sequence shown here is derived from an EMBL/GenBank/DDBJ whole genome shotgun (WGS) entry which is preliminary data.</text>
</comment>